<feature type="chain" id="PRO_5022756876" evidence="1">
    <location>
        <begin position="21"/>
        <end position="298"/>
    </location>
</feature>
<keyword evidence="3" id="KW-1185">Reference proteome</keyword>
<gene>
    <name evidence="2" type="ORF">DEO27_003450</name>
</gene>
<evidence type="ECO:0000313" key="3">
    <source>
        <dbReference type="Proteomes" id="UP000251402"/>
    </source>
</evidence>
<evidence type="ECO:0000313" key="2">
    <source>
        <dbReference type="EMBL" id="QEM09109.1"/>
    </source>
</evidence>
<feature type="signal peptide" evidence="1">
    <location>
        <begin position="1"/>
        <end position="20"/>
    </location>
</feature>
<reference evidence="2" key="1">
    <citation type="submission" date="2019-08" db="EMBL/GenBank/DDBJ databases">
        <title>Comparative genome analysis confer to the adaptation heavy metal polluted environment.</title>
        <authorList>
            <person name="Li Y."/>
        </authorList>
    </citation>
    <scope>NUCLEOTIDE SEQUENCE [LARGE SCALE GENOMIC DNA]</scope>
    <source>
        <strain evidence="2">P1</strain>
    </source>
</reference>
<dbReference type="RefSeq" id="WP_112569760.1">
    <property type="nucleotide sequence ID" value="NZ_CP043450.1"/>
</dbReference>
<dbReference type="KEGG" id="mrub:DEO27_003450"/>
<dbReference type="EMBL" id="CP043450">
    <property type="protein sequence ID" value="QEM09109.1"/>
    <property type="molecule type" value="Genomic_DNA"/>
</dbReference>
<dbReference type="Proteomes" id="UP000251402">
    <property type="component" value="Chromosome"/>
</dbReference>
<organism evidence="2 3">
    <name type="scientific">Mucilaginibacter rubeus</name>
    <dbReference type="NCBI Taxonomy" id="2027860"/>
    <lineage>
        <taxon>Bacteria</taxon>
        <taxon>Pseudomonadati</taxon>
        <taxon>Bacteroidota</taxon>
        <taxon>Sphingobacteriia</taxon>
        <taxon>Sphingobacteriales</taxon>
        <taxon>Sphingobacteriaceae</taxon>
        <taxon>Mucilaginibacter</taxon>
    </lineage>
</organism>
<protein>
    <submittedName>
        <fullName evidence="2">Uncharacterized protein</fullName>
    </submittedName>
</protein>
<proteinExistence type="predicted"/>
<evidence type="ECO:0000256" key="1">
    <source>
        <dbReference type="SAM" id="SignalP"/>
    </source>
</evidence>
<accession>A0A5C1HU63</accession>
<name>A0A5C1HU63_9SPHI</name>
<keyword evidence="1" id="KW-0732">Signal</keyword>
<dbReference type="AlphaFoldDB" id="A0A5C1HU63"/>
<sequence>MKRTLLTALTISAGVHMALAQTKTVTVDANDALNNNTKIVAQTSVGQSFFTGHQIGTGYYYGAGIFRAITDNNNNAANYYYDGITNGTTNFSVRADGQGYFAATIGIGVSAPAARLHIFNQYDANQTTALKMFYQGTWNTPAYASNFRFIDLSSTENGKVLQVNGTGVGIGYDPPAWSSSDKLYISGNVGIGTNTPKEALSVNGNIRAKQIKVEITNWPDYVFKPTYQLPSLTEVKTYIDQNQHLPEIPSEQEIAKDGQNIGEMNKLLLKKVEELTLYLIEQNKRIEKLELQINKSHE</sequence>
<dbReference type="OrthoDB" id="1357586at2"/>